<keyword evidence="5 13" id="KW-0349">Heme</keyword>
<dbReference type="PRINTS" id="PR00385">
    <property type="entry name" value="P450"/>
</dbReference>
<evidence type="ECO:0000313" key="17">
    <source>
        <dbReference type="RefSeq" id="XP_054855150.1"/>
    </source>
</evidence>
<dbReference type="AlphaFoldDB" id="A0AA97KFH4"/>
<dbReference type="Proteomes" id="UP001190640">
    <property type="component" value="Chromosome 15"/>
</dbReference>
<dbReference type="InterPro" id="IPR017972">
    <property type="entry name" value="Cyt_P450_CS"/>
</dbReference>
<evidence type="ECO:0000256" key="2">
    <source>
        <dbReference type="ARBA" id="ARBA00004524"/>
    </source>
</evidence>
<evidence type="ECO:0000256" key="12">
    <source>
        <dbReference type="ARBA" id="ARBA00023136"/>
    </source>
</evidence>
<dbReference type="GeneID" id="129343139"/>
<feature type="chain" id="PRO_5041645088" evidence="15">
    <location>
        <begin position="27"/>
        <end position="494"/>
    </location>
</feature>
<dbReference type="PRINTS" id="PR00463">
    <property type="entry name" value="EP450I"/>
</dbReference>
<feature type="binding site" description="axial binding residue" evidence="13">
    <location>
        <position position="439"/>
    </location>
    <ligand>
        <name>heme</name>
        <dbReference type="ChEBI" id="CHEBI:30413"/>
    </ligand>
    <ligandPart>
        <name>Fe</name>
        <dbReference type="ChEBI" id="CHEBI:18248"/>
    </ligandPart>
</feature>
<comment type="similarity">
    <text evidence="4 14">Belongs to the cytochrome P450 family.</text>
</comment>
<name>A0AA97KFH4_EUBMA</name>
<evidence type="ECO:0000256" key="8">
    <source>
        <dbReference type="ARBA" id="ARBA00022848"/>
    </source>
</evidence>
<dbReference type="Pfam" id="PF00067">
    <property type="entry name" value="p450"/>
    <property type="match status" value="1"/>
</dbReference>
<dbReference type="PROSITE" id="PS00086">
    <property type="entry name" value="CYTOCHROME_P450"/>
    <property type="match status" value="1"/>
</dbReference>
<evidence type="ECO:0000256" key="14">
    <source>
        <dbReference type="RuleBase" id="RU000461"/>
    </source>
</evidence>
<evidence type="ECO:0000256" key="9">
    <source>
        <dbReference type="ARBA" id="ARBA00023002"/>
    </source>
</evidence>
<evidence type="ECO:0000313" key="16">
    <source>
        <dbReference type="Proteomes" id="UP001190640"/>
    </source>
</evidence>
<dbReference type="InterPro" id="IPR002401">
    <property type="entry name" value="Cyt_P450_E_grp-I"/>
</dbReference>
<comment type="cofactor">
    <cofactor evidence="1 13">
        <name>heme</name>
        <dbReference type="ChEBI" id="CHEBI:30413"/>
    </cofactor>
</comment>
<evidence type="ECO:0000256" key="13">
    <source>
        <dbReference type="PIRSR" id="PIRSR602401-1"/>
    </source>
</evidence>
<organism evidence="16 17">
    <name type="scientific">Eublepharis macularius</name>
    <name type="common">Leopard gecko</name>
    <name type="synonym">Cyrtodactylus macularius</name>
    <dbReference type="NCBI Taxonomy" id="481883"/>
    <lineage>
        <taxon>Eukaryota</taxon>
        <taxon>Metazoa</taxon>
        <taxon>Chordata</taxon>
        <taxon>Craniata</taxon>
        <taxon>Vertebrata</taxon>
        <taxon>Euteleostomi</taxon>
        <taxon>Lepidosauria</taxon>
        <taxon>Squamata</taxon>
        <taxon>Bifurcata</taxon>
        <taxon>Gekkota</taxon>
        <taxon>Eublepharidae</taxon>
        <taxon>Eublepharinae</taxon>
        <taxon>Eublepharis</taxon>
    </lineage>
</organism>
<dbReference type="KEGG" id="emc:129343139"/>
<dbReference type="GO" id="GO:0005789">
    <property type="term" value="C:endoplasmic reticulum membrane"/>
    <property type="evidence" value="ECO:0007669"/>
    <property type="project" value="UniProtKB-SubCell"/>
</dbReference>
<dbReference type="GO" id="GO:0005506">
    <property type="term" value="F:iron ion binding"/>
    <property type="evidence" value="ECO:0007669"/>
    <property type="project" value="InterPro"/>
</dbReference>
<evidence type="ECO:0000256" key="15">
    <source>
        <dbReference type="SAM" id="SignalP"/>
    </source>
</evidence>
<dbReference type="PRINTS" id="PR01957">
    <property type="entry name" value="EP450ICYP2F"/>
</dbReference>
<accession>A0AA97KFH4</accession>
<dbReference type="InterPro" id="IPR020469">
    <property type="entry name" value="Cyt_P450_CYP2_fam"/>
</dbReference>
<dbReference type="GO" id="GO:0006805">
    <property type="term" value="P:xenobiotic metabolic process"/>
    <property type="evidence" value="ECO:0007669"/>
    <property type="project" value="TreeGrafter"/>
</dbReference>
<feature type="signal peptide" evidence="15">
    <location>
        <begin position="1"/>
        <end position="26"/>
    </location>
</feature>
<keyword evidence="16" id="KW-1185">Reference proteome</keyword>
<protein>
    <submittedName>
        <fullName evidence="17">Cytochrome P450 2F3-like isoform X1</fullName>
    </submittedName>
</protein>
<dbReference type="FunFam" id="1.10.630.10:FF:000001">
    <property type="entry name" value="Cytochrome P450, family 2"/>
    <property type="match status" value="1"/>
</dbReference>
<dbReference type="InterPro" id="IPR050182">
    <property type="entry name" value="Cytochrome_P450_fam2"/>
</dbReference>
<keyword evidence="6 13" id="KW-0479">Metal-binding</keyword>
<dbReference type="GO" id="GO:0008392">
    <property type="term" value="F:arachidonate epoxygenase activity"/>
    <property type="evidence" value="ECO:0007669"/>
    <property type="project" value="TreeGrafter"/>
</dbReference>
<keyword evidence="9 14" id="KW-0560">Oxidoreductase</keyword>
<dbReference type="InterPro" id="IPR001128">
    <property type="entry name" value="Cyt_P450"/>
</dbReference>
<dbReference type="PANTHER" id="PTHR24300:SF84">
    <property type="entry name" value="CYTOCHROME P450, FAMILY 2, SUBFAMILY T, POLYPEPTIDE 4"/>
    <property type="match status" value="1"/>
</dbReference>
<dbReference type="GO" id="GO:0016712">
    <property type="term" value="F:oxidoreductase activity, acting on paired donors, with incorporation or reduction of molecular oxygen, reduced flavin or flavoprotein as one donor, and incorporation of one atom of oxygen"/>
    <property type="evidence" value="ECO:0007669"/>
    <property type="project" value="TreeGrafter"/>
</dbReference>
<evidence type="ECO:0000256" key="11">
    <source>
        <dbReference type="ARBA" id="ARBA00023033"/>
    </source>
</evidence>
<dbReference type="CDD" id="cd11026">
    <property type="entry name" value="CYP2"/>
    <property type="match status" value="1"/>
</dbReference>
<reference evidence="17" key="1">
    <citation type="submission" date="2025-08" db="UniProtKB">
        <authorList>
            <consortium name="RefSeq"/>
        </authorList>
    </citation>
    <scope>IDENTIFICATION</scope>
    <source>
        <tissue evidence="17">Blood</tissue>
    </source>
</reference>
<sequence>MEFSAVTVALLAICLSCLLLFRKGKGQGTGGRLPPGPRPLPIVGNLFQLDPKNMVKSLLALRERYGSVYTVYLGSQPFVVLCGYQAVKEALVDRGEDFGGRGDFPALFRFTQGDGIVFANGEKWKVLRRFALQTLRHLGMGRRSLEERIQAEAQCVVEELAKTKVEPIDATSLISRAVSNTICSIIFGDRFDYEDQKFLALVGLMIDNFHLLSSCWGQMYNVFPRFMSYLPAPQKRYFKNLEKLRLFILDMVKVHQETLDPSFPRDFMDCFLLEMQQEKEDPLTYFHVNSLVMTTHNLFFAGTETTSTALRYGILILLKYPEMQAKVYKEILRVVGPHRSPSLEDRVHLPYTDAVIHEILRFADVVPMGLPHAVTRDAHFHGYVIPKGTNILPLLYSVHKDIAQFQNPETFDPSNFLDEDGVFRRHDAFAPFSAGKRACLGQALARMEMFLFLTTLVQRFALQPVVPPEEIDLSPLTSNVGNIPRPYEFRAVPR</sequence>
<dbReference type="Gene3D" id="1.10.630.10">
    <property type="entry name" value="Cytochrome P450"/>
    <property type="match status" value="1"/>
</dbReference>
<evidence type="ECO:0000256" key="3">
    <source>
        <dbReference type="ARBA" id="ARBA00004586"/>
    </source>
</evidence>
<keyword evidence="7" id="KW-0256">Endoplasmic reticulum</keyword>
<comment type="subcellular location">
    <subcellularLocation>
        <location evidence="3">Endoplasmic reticulum membrane</location>
    </subcellularLocation>
    <subcellularLocation>
        <location evidence="2">Microsome membrane</location>
    </subcellularLocation>
</comment>
<dbReference type="InterPro" id="IPR036396">
    <property type="entry name" value="Cyt_P450_sf"/>
</dbReference>
<gene>
    <name evidence="17" type="primary">LOC129343139</name>
</gene>
<dbReference type="GO" id="GO:0019373">
    <property type="term" value="P:epoxygenase P450 pathway"/>
    <property type="evidence" value="ECO:0007669"/>
    <property type="project" value="TreeGrafter"/>
</dbReference>
<keyword evidence="10 13" id="KW-0408">Iron</keyword>
<evidence type="ECO:0000256" key="4">
    <source>
        <dbReference type="ARBA" id="ARBA00010617"/>
    </source>
</evidence>
<evidence type="ECO:0000256" key="6">
    <source>
        <dbReference type="ARBA" id="ARBA00022723"/>
    </source>
</evidence>
<dbReference type="GO" id="GO:0020037">
    <property type="term" value="F:heme binding"/>
    <property type="evidence" value="ECO:0007669"/>
    <property type="project" value="InterPro"/>
</dbReference>
<proteinExistence type="inferred from homology"/>
<dbReference type="PANTHER" id="PTHR24300">
    <property type="entry name" value="CYTOCHROME P450 508A4-RELATED"/>
    <property type="match status" value="1"/>
</dbReference>
<evidence type="ECO:0000256" key="7">
    <source>
        <dbReference type="ARBA" id="ARBA00022824"/>
    </source>
</evidence>
<evidence type="ECO:0000256" key="10">
    <source>
        <dbReference type="ARBA" id="ARBA00023004"/>
    </source>
</evidence>
<dbReference type="GO" id="GO:0019825">
    <property type="term" value="F:oxygen binding"/>
    <property type="evidence" value="ECO:0007669"/>
    <property type="project" value="InterPro"/>
</dbReference>
<keyword evidence="12" id="KW-0472">Membrane</keyword>
<keyword evidence="8" id="KW-0492">Microsome</keyword>
<dbReference type="RefSeq" id="XP_054855150.1">
    <property type="nucleotide sequence ID" value="XM_054999175.1"/>
</dbReference>
<evidence type="ECO:0000256" key="5">
    <source>
        <dbReference type="ARBA" id="ARBA00022617"/>
    </source>
</evidence>
<dbReference type="SUPFAM" id="SSF48264">
    <property type="entry name" value="Cytochrome P450"/>
    <property type="match status" value="1"/>
</dbReference>
<keyword evidence="15" id="KW-0732">Signal</keyword>
<evidence type="ECO:0000256" key="1">
    <source>
        <dbReference type="ARBA" id="ARBA00001971"/>
    </source>
</evidence>
<keyword evidence="11 14" id="KW-0503">Monooxygenase</keyword>